<keyword evidence="5 9" id="KW-1133">Transmembrane helix</keyword>
<evidence type="ECO:0000313" key="12">
    <source>
        <dbReference type="Proteomes" id="UP000813462"/>
    </source>
</evidence>
<proteinExistence type="inferred from homology"/>
<evidence type="ECO:0000256" key="7">
    <source>
        <dbReference type="ARBA" id="ARBA00023136"/>
    </source>
</evidence>
<comment type="caution">
    <text evidence="11">The sequence shown here is derived from an EMBL/GenBank/DDBJ whole genome shotgun (WGS) entry which is preliminary data.</text>
</comment>
<dbReference type="OrthoDB" id="1077582at2759"/>
<gene>
    <name evidence="11" type="ORF">FEM48_Zijuj01G0078700</name>
</gene>
<dbReference type="EMBL" id="JAEACU010000001">
    <property type="protein sequence ID" value="KAH7545297.1"/>
    <property type="molecule type" value="Genomic_DNA"/>
</dbReference>
<sequence>MEGELSNFFMVWMSVVASLCYCRTIGNITKQGTITRFLLLLPVISLFLFLPLNLTTVYLGGATSFFVAWLAVFKLLLFAFGRGPLSSNLSLTSFILLACFPIKIQNQSSSTKKDSNKSCLNFAMKSIIFATHMPVFKRKPYMHPKLFLVIYSVYLYLGLEIILAAMAALARAFLGVDLEPQFNEPYLSTSLQDFWGRRWNLMVSSILRPTVYDPVRLICSRLIGKERAPLLAVIATFIVSGLMHELIFYYIGRIKPTWELTCFFLLHGAGVAIETVIKKELKGKWRLPPAVSVVLTVSFVMVTGLWLFLPSLMKCEADIRARRETLALFEFLKSLSGMILGFRKEEIIALLSSSSRS</sequence>
<dbReference type="Proteomes" id="UP000813462">
    <property type="component" value="Unassembled WGS sequence"/>
</dbReference>
<feature type="transmembrane region" description="Helical" evidence="9">
    <location>
        <begin position="6"/>
        <end position="22"/>
    </location>
</feature>
<feature type="domain" description="Wax synthase" evidence="10">
    <location>
        <begin position="179"/>
        <end position="265"/>
    </location>
</feature>
<dbReference type="GO" id="GO:0006629">
    <property type="term" value="P:lipid metabolic process"/>
    <property type="evidence" value="ECO:0007669"/>
    <property type="project" value="UniProtKB-KW"/>
</dbReference>
<evidence type="ECO:0000256" key="3">
    <source>
        <dbReference type="ARBA" id="ARBA00022679"/>
    </source>
</evidence>
<dbReference type="InterPro" id="IPR044851">
    <property type="entry name" value="Wax_synthase"/>
</dbReference>
<evidence type="ECO:0000256" key="9">
    <source>
        <dbReference type="SAM" id="Phobius"/>
    </source>
</evidence>
<keyword evidence="7 9" id="KW-0472">Membrane</keyword>
<feature type="transmembrane region" description="Helical" evidence="9">
    <location>
        <begin position="58"/>
        <end position="80"/>
    </location>
</feature>
<feature type="transmembrane region" description="Helical" evidence="9">
    <location>
        <begin position="146"/>
        <end position="170"/>
    </location>
</feature>
<evidence type="ECO:0000259" key="10">
    <source>
        <dbReference type="Pfam" id="PF13813"/>
    </source>
</evidence>
<keyword evidence="3" id="KW-0808">Transferase</keyword>
<protein>
    <recommendedName>
        <fullName evidence="10">Wax synthase domain-containing protein</fullName>
    </recommendedName>
</protein>
<dbReference type="InterPro" id="IPR017088">
    <property type="entry name" value="Wax_synthase_Magnoliopsida"/>
</dbReference>
<dbReference type="PANTHER" id="PTHR31595:SF38">
    <property type="entry name" value="MBOAT (MEMBRANE BOUND O-ACYL TRANSFERASE) FAMILY PROTEIN"/>
    <property type="match status" value="1"/>
</dbReference>
<keyword evidence="6" id="KW-0443">Lipid metabolism</keyword>
<dbReference type="PIRSF" id="PIRSF037006">
    <property type="entry name" value="Wax_synthase"/>
    <property type="match status" value="1"/>
</dbReference>
<dbReference type="PANTHER" id="PTHR31595">
    <property type="entry name" value="LONG-CHAIN-ALCOHOL O-FATTY-ACYLTRANSFERASE 3-RELATED"/>
    <property type="match status" value="1"/>
</dbReference>
<keyword evidence="4 9" id="KW-0812">Transmembrane</keyword>
<comment type="subcellular location">
    <subcellularLocation>
        <location evidence="1">Membrane</location>
        <topology evidence="1">Multi-pass membrane protein</topology>
    </subcellularLocation>
</comment>
<dbReference type="Pfam" id="PF13813">
    <property type="entry name" value="MBOAT_2"/>
    <property type="match status" value="1"/>
</dbReference>
<feature type="transmembrane region" description="Helical" evidence="9">
    <location>
        <begin position="34"/>
        <end position="52"/>
    </location>
</feature>
<keyword evidence="8" id="KW-0012">Acyltransferase</keyword>
<evidence type="ECO:0000256" key="1">
    <source>
        <dbReference type="ARBA" id="ARBA00004141"/>
    </source>
</evidence>
<comment type="similarity">
    <text evidence="2">Belongs to the wax synthase family.</text>
</comment>
<feature type="transmembrane region" description="Helical" evidence="9">
    <location>
        <begin position="258"/>
        <end position="277"/>
    </location>
</feature>
<dbReference type="InterPro" id="IPR032805">
    <property type="entry name" value="Wax_synthase_dom"/>
</dbReference>
<dbReference type="GO" id="GO:0008374">
    <property type="term" value="F:O-acyltransferase activity"/>
    <property type="evidence" value="ECO:0007669"/>
    <property type="project" value="InterPro"/>
</dbReference>
<evidence type="ECO:0000256" key="8">
    <source>
        <dbReference type="ARBA" id="ARBA00023315"/>
    </source>
</evidence>
<evidence type="ECO:0000313" key="11">
    <source>
        <dbReference type="EMBL" id="KAH7545297.1"/>
    </source>
</evidence>
<dbReference type="GO" id="GO:0016020">
    <property type="term" value="C:membrane"/>
    <property type="evidence" value="ECO:0007669"/>
    <property type="project" value="UniProtKB-SubCell"/>
</dbReference>
<evidence type="ECO:0000256" key="5">
    <source>
        <dbReference type="ARBA" id="ARBA00022989"/>
    </source>
</evidence>
<evidence type="ECO:0000256" key="6">
    <source>
        <dbReference type="ARBA" id="ARBA00023098"/>
    </source>
</evidence>
<evidence type="ECO:0000256" key="2">
    <source>
        <dbReference type="ARBA" id="ARBA00007282"/>
    </source>
</evidence>
<dbReference type="AlphaFoldDB" id="A0A978W013"/>
<feature type="transmembrane region" description="Helical" evidence="9">
    <location>
        <begin position="230"/>
        <end position="251"/>
    </location>
</feature>
<feature type="transmembrane region" description="Helical" evidence="9">
    <location>
        <begin position="289"/>
        <end position="313"/>
    </location>
</feature>
<evidence type="ECO:0000256" key="4">
    <source>
        <dbReference type="ARBA" id="ARBA00022692"/>
    </source>
</evidence>
<name>A0A978W013_ZIZJJ</name>
<organism evidence="11 12">
    <name type="scientific">Ziziphus jujuba var. spinosa</name>
    <dbReference type="NCBI Taxonomy" id="714518"/>
    <lineage>
        <taxon>Eukaryota</taxon>
        <taxon>Viridiplantae</taxon>
        <taxon>Streptophyta</taxon>
        <taxon>Embryophyta</taxon>
        <taxon>Tracheophyta</taxon>
        <taxon>Spermatophyta</taxon>
        <taxon>Magnoliopsida</taxon>
        <taxon>eudicotyledons</taxon>
        <taxon>Gunneridae</taxon>
        <taxon>Pentapetalae</taxon>
        <taxon>rosids</taxon>
        <taxon>fabids</taxon>
        <taxon>Rosales</taxon>
        <taxon>Rhamnaceae</taxon>
        <taxon>Paliureae</taxon>
        <taxon>Ziziphus</taxon>
    </lineage>
</organism>
<reference evidence="11" key="1">
    <citation type="journal article" date="2021" name="Front. Plant Sci.">
        <title>Chromosome-Scale Genome Assembly for Chinese Sour Jujube and Insights Into Its Genome Evolution and Domestication Signature.</title>
        <authorList>
            <person name="Shen L.-Y."/>
            <person name="Luo H."/>
            <person name="Wang X.-L."/>
            <person name="Wang X.-M."/>
            <person name="Qiu X.-J."/>
            <person name="Liu H."/>
            <person name="Zhou S.-S."/>
            <person name="Jia K.-H."/>
            <person name="Nie S."/>
            <person name="Bao Y.-T."/>
            <person name="Zhang R.-G."/>
            <person name="Yun Q.-Z."/>
            <person name="Chai Y.-H."/>
            <person name="Lu J.-Y."/>
            <person name="Li Y."/>
            <person name="Zhao S.-W."/>
            <person name="Mao J.-F."/>
            <person name="Jia S.-G."/>
            <person name="Mao Y.-M."/>
        </authorList>
    </citation>
    <scope>NUCLEOTIDE SEQUENCE</scope>
    <source>
        <strain evidence="11">AT0</strain>
        <tissue evidence="11">Leaf</tissue>
    </source>
</reference>
<accession>A0A978W013</accession>